<keyword evidence="2" id="KW-0732">Signal</keyword>
<name>A0ABT1IP59_9PSEU</name>
<evidence type="ECO:0000256" key="1">
    <source>
        <dbReference type="ARBA" id="ARBA00022670"/>
    </source>
</evidence>
<evidence type="ECO:0000313" key="4">
    <source>
        <dbReference type="EMBL" id="MCP2274440.1"/>
    </source>
</evidence>
<protein>
    <submittedName>
        <fullName evidence="4">PS-10 peptidase S37</fullName>
    </submittedName>
</protein>
<evidence type="ECO:0000256" key="2">
    <source>
        <dbReference type="ARBA" id="ARBA00022729"/>
    </source>
</evidence>
<proteinExistence type="predicted"/>
<keyword evidence="3" id="KW-0378">Hydrolase</keyword>
<reference evidence="4 5" key="1">
    <citation type="submission" date="2022-06" db="EMBL/GenBank/DDBJ databases">
        <title>Genomic Encyclopedia of Archaeal and Bacterial Type Strains, Phase II (KMG-II): from individual species to whole genera.</title>
        <authorList>
            <person name="Goeker M."/>
        </authorList>
    </citation>
    <scope>NUCLEOTIDE SEQUENCE [LARGE SCALE GENOMIC DNA]</scope>
    <source>
        <strain evidence="4 5">DSM 44255</strain>
    </source>
</reference>
<dbReference type="RefSeq" id="WP_253891767.1">
    <property type="nucleotide sequence ID" value="NZ_BAAAVB010000006.1"/>
</dbReference>
<keyword evidence="1" id="KW-0645">Protease</keyword>
<dbReference type="Proteomes" id="UP001205185">
    <property type="component" value="Unassembled WGS sequence"/>
</dbReference>
<dbReference type="InterPro" id="IPR008761">
    <property type="entry name" value="Peptidase_S37"/>
</dbReference>
<dbReference type="EMBL" id="JAMTCO010000026">
    <property type="protein sequence ID" value="MCP2274440.1"/>
    <property type="molecule type" value="Genomic_DNA"/>
</dbReference>
<gene>
    <name evidence="4" type="ORF">LV75_006975</name>
</gene>
<evidence type="ECO:0000313" key="5">
    <source>
        <dbReference type="Proteomes" id="UP001205185"/>
    </source>
</evidence>
<accession>A0ABT1IP59</accession>
<dbReference type="Gene3D" id="3.40.50.1820">
    <property type="entry name" value="alpha/beta hydrolase"/>
    <property type="match status" value="1"/>
</dbReference>
<dbReference type="SUPFAM" id="SSF53474">
    <property type="entry name" value="alpha/beta-Hydrolases"/>
    <property type="match status" value="1"/>
</dbReference>
<sequence length="500" mass="54774">MRKTLATPLPTQQSDPPKSKELGVLIRTRRALAAGLAVAAAVGLAVVASPAQAAPSAAATQSATSVDILERLKAVPGLTVVSESATPPVGYRFFILTIKQPVDHHKPRGATFEQRFQLLHKDTARPVVLHTSGYNMSTNAFRSEPTRLVDGNQISVEQRFFTPSRPANADWDDLDIWQAATDHHRLVGALKKIYGAKWISTGASKGGMTSVYHRRFYPQDVDGVVAYVAPNDAVNDSDRAYDRFFQTVGNDPACRTKLEDVQKEALKRRTALVAKYQAAATTAGWTFTGVLGSIDKAYEMTVLDTVWAFWQYSTQADCATVPAKTATDDQLYAFIDATAGFAFYADQGITPYAPYFYQAATQLGWPQPRFEHLRGLTKYPNLYQANSSLPPDLRRRHDAKPMLDVDRWVRSRGSEFLFVYGANDPWGAEQFVPSRRDSHLYIAPGANHGANIAALSPADAAAATATLRRWANVTAPAFAAAAGDGITDLDRAEPPRRRPF</sequence>
<evidence type="ECO:0000256" key="3">
    <source>
        <dbReference type="ARBA" id="ARBA00022801"/>
    </source>
</evidence>
<dbReference type="Pfam" id="PF05576">
    <property type="entry name" value="Peptidase_S37"/>
    <property type="match status" value="1"/>
</dbReference>
<organism evidence="4 5">
    <name type="scientific">Actinokineospora diospyrosa</name>
    <dbReference type="NCBI Taxonomy" id="103728"/>
    <lineage>
        <taxon>Bacteria</taxon>
        <taxon>Bacillati</taxon>
        <taxon>Actinomycetota</taxon>
        <taxon>Actinomycetes</taxon>
        <taxon>Pseudonocardiales</taxon>
        <taxon>Pseudonocardiaceae</taxon>
        <taxon>Actinokineospora</taxon>
    </lineage>
</organism>
<dbReference type="PANTHER" id="PTHR11010:SF38">
    <property type="entry name" value="LYSOSOMAL PRO-X CARBOXYPEPTIDASE"/>
    <property type="match status" value="1"/>
</dbReference>
<dbReference type="PANTHER" id="PTHR11010">
    <property type="entry name" value="PROTEASE S28 PRO-X CARBOXYPEPTIDASE-RELATED"/>
    <property type="match status" value="1"/>
</dbReference>
<comment type="caution">
    <text evidence="4">The sequence shown here is derived from an EMBL/GenBank/DDBJ whole genome shotgun (WGS) entry which is preliminary data.</text>
</comment>
<dbReference type="InterPro" id="IPR029058">
    <property type="entry name" value="AB_hydrolase_fold"/>
</dbReference>
<keyword evidence="5" id="KW-1185">Reference proteome</keyword>